<feature type="compositionally biased region" description="Basic and acidic residues" evidence="1">
    <location>
        <begin position="1"/>
        <end position="10"/>
    </location>
</feature>
<name>A0A0E9QFD3_ANGAN</name>
<organism evidence="2">
    <name type="scientific">Anguilla anguilla</name>
    <name type="common">European freshwater eel</name>
    <name type="synonym">Muraena anguilla</name>
    <dbReference type="NCBI Taxonomy" id="7936"/>
    <lineage>
        <taxon>Eukaryota</taxon>
        <taxon>Metazoa</taxon>
        <taxon>Chordata</taxon>
        <taxon>Craniata</taxon>
        <taxon>Vertebrata</taxon>
        <taxon>Euteleostomi</taxon>
        <taxon>Actinopterygii</taxon>
        <taxon>Neopterygii</taxon>
        <taxon>Teleostei</taxon>
        <taxon>Anguilliformes</taxon>
        <taxon>Anguillidae</taxon>
        <taxon>Anguilla</taxon>
    </lineage>
</organism>
<proteinExistence type="predicted"/>
<sequence length="49" mass="5694">MLQPRSEKPRHPNRSYANSQLPSRVLFKAAKMSVSTTLEKKKYIEYVLA</sequence>
<dbReference type="AlphaFoldDB" id="A0A0E9QFD3"/>
<reference evidence="2" key="2">
    <citation type="journal article" date="2015" name="Fish Shellfish Immunol.">
        <title>Early steps in the European eel (Anguilla anguilla)-Vibrio vulnificus interaction in the gills: Role of the RtxA13 toxin.</title>
        <authorList>
            <person name="Callol A."/>
            <person name="Pajuelo D."/>
            <person name="Ebbesson L."/>
            <person name="Teles M."/>
            <person name="MacKenzie S."/>
            <person name="Amaro C."/>
        </authorList>
    </citation>
    <scope>NUCLEOTIDE SEQUENCE</scope>
</reference>
<dbReference type="EMBL" id="GBXM01093779">
    <property type="protein sequence ID" value="JAH14798.1"/>
    <property type="molecule type" value="Transcribed_RNA"/>
</dbReference>
<accession>A0A0E9QFD3</accession>
<evidence type="ECO:0000256" key="1">
    <source>
        <dbReference type="SAM" id="MobiDB-lite"/>
    </source>
</evidence>
<protein>
    <submittedName>
        <fullName evidence="2">Uncharacterized protein</fullName>
    </submittedName>
</protein>
<reference evidence="2" key="1">
    <citation type="submission" date="2014-11" db="EMBL/GenBank/DDBJ databases">
        <authorList>
            <person name="Amaro Gonzalez C."/>
        </authorList>
    </citation>
    <scope>NUCLEOTIDE SEQUENCE</scope>
</reference>
<feature type="region of interest" description="Disordered" evidence="1">
    <location>
        <begin position="1"/>
        <end position="20"/>
    </location>
</feature>
<evidence type="ECO:0000313" key="2">
    <source>
        <dbReference type="EMBL" id="JAH14798.1"/>
    </source>
</evidence>